<feature type="transmembrane region" description="Helical" evidence="1">
    <location>
        <begin position="15"/>
        <end position="36"/>
    </location>
</feature>
<organism evidence="2 3">
    <name type="scientific">Nocardia fluminea</name>
    <dbReference type="NCBI Taxonomy" id="134984"/>
    <lineage>
        <taxon>Bacteria</taxon>
        <taxon>Bacillati</taxon>
        <taxon>Actinomycetota</taxon>
        <taxon>Actinomycetes</taxon>
        <taxon>Mycobacteriales</taxon>
        <taxon>Nocardiaceae</taxon>
        <taxon>Nocardia</taxon>
    </lineage>
</organism>
<protein>
    <recommendedName>
        <fullName evidence="4">EfeO-type cupredoxin-like domain-containing protein</fullName>
    </recommendedName>
</protein>
<dbReference type="SUPFAM" id="SSF49503">
    <property type="entry name" value="Cupredoxins"/>
    <property type="match status" value="1"/>
</dbReference>
<accession>A0A2N3V4L6</accession>
<keyword evidence="1" id="KW-0812">Transmembrane</keyword>
<dbReference type="Proteomes" id="UP000233766">
    <property type="component" value="Unassembled WGS sequence"/>
</dbReference>
<dbReference type="InterPro" id="IPR008972">
    <property type="entry name" value="Cupredoxin"/>
</dbReference>
<name>A0A2N3V4L6_9NOCA</name>
<dbReference type="AlphaFoldDB" id="A0A2N3V4L6"/>
<keyword evidence="3" id="KW-1185">Reference proteome</keyword>
<evidence type="ECO:0000313" key="2">
    <source>
        <dbReference type="EMBL" id="PKV76573.1"/>
    </source>
</evidence>
<proteinExistence type="predicted"/>
<evidence type="ECO:0000313" key="3">
    <source>
        <dbReference type="Proteomes" id="UP000233766"/>
    </source>
</evidence>
<comment type="caution">
    <text evidence="2">The sequence shown here is derived from an EMBL/GenBank/DDBJ whole genome shotgun (WGS) entry which is preliminary data.</text>
</comment>
<reference evidence="2 3" key="1">
    <citation type="submission" date="2017-12" db="EMBL/GenBank/DDBJ databases">
        <title>Sequencing the genomes of 1000 Actinobacteria strains.</title>
        <authorList>
            <person name="Klenk H.-P."/>
        </authorList>
    </citation>
    <scope>NUCLEOTIDE SEQUENCE [LARGE SCALE GENOMIC DNA]</scope>
    <source>
        <strain evidence="2 3">DSM 44489</strain>
    </source>
</reference>
<evidence type="ECO:0008006" key="4">
    <source>
        <dbReference type="Google" id="ProtNLM"/>
    </source>
</evidence>
<evidence type="ECO:0000256" key="1">
    <source>
        <dbReference type="SAM" id="Phobius"/>
    </source>
</evidence>
<dbReference type="EMBL" id="PJMW01000004">
    <property type="protein sequence ID" value="PKV76573.1"/>
    <property type="molecule type" value="Genomic_DNA"/>
</dbReference>
<gene>
    <name evidence="2" type="ORF">ATK86_7507</name>
</gene>
<keyword evidence="1" id="KW-1133">Transmembrane helix</keyword>
<sequence>MTRQENVDVLADHSLLLAIPAFLPAVALVALVLFIAMRDRRAEKRENEDARAQSAQAEHSEESVTDRRLRYGLVTVAAGSLLMGCSSGTESQPSDVPTNAARVIDIRIANGTVSPANTRTEAEVGQRIVLRVDSDATDELHVHSAPAHTFPVAAAAGQQFDFTVTVPGQVEIELHHLGRTVTTLLVRR</sequence>
<keyword evidence="1" id="KW-0472">Membrane</keyword>